<dbReference type="RefSeq" id="WP_004333279.1">
    <property type="nucleotide sequence ID" value="NZ_ACNN01000016.1"/>
</dbReference>
<keyword evidence="2 9" id="KW-0813">Transport</keyword>
<dbReference type="PROSITE" id="PS52016">
    <property type="entry name" value="TONB_DEPENDENT_REC_3"/>
    <property type="match status" value="1"/>
</dbReference>
<keyword evidence="8 9" id="KW-0998">Cell outer membrane</keyword>
<keyword evidence="3 9" id="KW-1134">Transmembrane beta strand</keyword>
<dbReference type="EMBL" id="ACNN01000016">
    <property type="protein sequence ID" value="EEN83004.1"/>
    <property type="molecule type" value="Genomic_DNA"/>
</dbReference>
<keyword evidence="6" id="KW-0798">TonB box</keyword>
<sequence length="911" mass="101258">MRQNVFRLLCAVALMIAGVGVSFAQVVVTGQVLDAENNAPIVGASVTTGQGSTLRGVTTDLNGKFRIDVPHRAKITIRSIGYNQIILDKVGTGAKTVELGKILLTPDAVSLGQVEVIASVVPKDRKVPVPVSNISLKQIESKAFNTEFPELLKSTPSVYVTRSGGGFGDSRIMMRGFDTDNLGVLINGVPVNDMEGGKVYWSNWAGLSDVSSMVQVQRGLGASRLGISSVGGTINIVTKNTDAKKGGNVFMGVGNDGYVKYGFNLSTGLMENGWAITASANTSYGNGYVKATDFRGYSYFLNISKKINEAHTLSFTAFGAPQWHNQRSSRHLQSQYDNHPDGTRMNLEYGYLDGKVLTPRYNFYHKPQLSLNHYWTINDKSSLSTALYASIASGGGRRVDGLKDKNGYYSNWIETYKGQRSYKVIKDNAGNVIGPNPTNFKATPDGLIDWEAVYAANAANGDKGSQVILGNSVNNHKWFGLLSSYRNRLDENFTLTTGFDGRYYRGDHYKEVYSLLGGQNFQSLLFQSQVDAGKTALNKGDKYDYHNIGEVVWAGLFAQGEFTSEMFDAFLSGSLTYEGYRYLVPEGYSVTNHANFLKNPLYGPDFVKRTASDRVNLMPWSIKAGASYKFLDYNNVFFNAGYFTRAPKFAGAFLNYSTQVNKHLTNEKIMTVELGYGFQNEVFRANLNGYFTKWDDRFLRRNSVLEKNQYWNFRNLSALHKGIELDLEYRPAKELRLTGMFSLGDWRWGGISKYDIYNESQELLGEGQIDLNGVHVGNSAQITAAVGFDWEVFPRLHLRGNYNYYGKNYAAFEPTNRLTKKGTEVEVFKGDSWKMPNYSLVDLSASYNFEVYKGMNATVFGGVNNLLNTKYIADATDGSKVDATTGLRTGEDALVWYGFGRTWQMGMRVNF</sequence>
<dbReference type="Pfam" id="PF13715">
    <property type="entry name" value="CarbopepD_reg_2"/>
    <property type="match status" value="1"/>
</dbReference>
<dbReference type="GO" id="GO:0009279">
    <property type="term" value="C:cell outer membrane"/>
    <property type="evidence" value="ECO:0007669"/>
    <property type="project" value="UniProtKB-SubCell"/>
</dbReference>
<dbReference type="AlphaFoldDB" id="C3JA04"/>
<dbReference type="InterPro" id="IPR036942">
    <property type="entry name" value="Beta-barrel_TonB_sf"/>
</dbReference>
<dbReference type="GeneID" id="93364761"/>
<comment type="subcellular location">
    <subcellularLocation>
        <location evidence="1 9">Cell outer membrane</location>
        <topology evidence="1 9">Multi-pass membrane protein</topology>
    </subcellularLocation>
</comment>
<keyword evidence="12" id="KW-0675">Receptor</keyword>
<dbReference type="InterPro" id="IPR010917">
    <property type="entry name" value="TonB_rcpt_CS"/>
</dbReference>
<keyword evidence="7 9" id="KW-0472">Membrane</keyword>
<evidence type="ECO:0000256" key="4">
    <source>
        <dbReference type="ARBA" id="ARBA00022692"/>
    </source>
</evidence>
<dbReference type="InterPro" id="IPR039426">
    <property type="entry name" value="TonB-dep_rcpt-like"/>
</dbReference>
<dbReference type="STRING" id="553175.POREN0001_0926"/>
<evidence type="ECO:0000259" key="11">
    <source>
        <dbReference type="Pfam" id="PF07715"/>
    </source>
</evidence>
<dbReference type="Gene3D" id="2.40.170.20">
    <property type="entry name" value="TonB-dependent receptor, beta-barrel domain"/>
    <property type="match status" value="1"/>
</dbReference>
<proteinExistence type="inferred from homology"/>
<dbReference type="Proteomes" id="UP000004295">
    <property type="component" value="Unassembled WGS sequence"/>
</dbReference>
<dbReference type="InterPro" id="IPR012910">
    <property type="entry name" value="Plug_dom"/>
</dbReference>
<evidence type="ECO:0000256" key="6">
    <source>
        <dbReference type="ARBA" id="ARBA00023077"/>
    </source>
</evidence>
<dbReference type="Gene3D" id="2.170.130.10">
    <property type="entry name" value="TonB-dependent receptor, plug domain"/>
    <property type="match status" value="1"/>
</dbReference>
<comment type="similarity">
    <text evidence="9">Belongs to the TonB-dependent receptor family.</text>
</comment>
<evidence type="ECO:0000256" key="8">
    <source>
        <dbReference type="ARBA" id="ARBA00023237"/>
    </source>
</evidence>
<dbReference type="InterPro" id="IPR037066">
    <property type="entry name" value="Plug_dom_sf"/>
</dbReference>
<dbReference type="GO" id="GO:0044718">
    <property type="term" value="P:siderophore transmembrane transport"/>
    <property type="evidence" value="ECO:0007669"/>
    <property type="project" value="TreeGrafter"/>
</dbReference>
<accession>C3JA04</accession>
<keyword evidence="13" id="KW-1185">Reference proteome</keyword>
<dbReference type="eggNOG" id="COG4772">
    <property type="taxonomic scope" value="Bacteria"/>
</dbReference>
<comment type="caution">
    <text evidence="12">The sequence shown here is derived from an EMBL/GenBank/DDBJ whole genome shotgun (WGS) entry which is preliminary data.</text>
</comment>
<dbReference type="PANTHER" id="PTHR30069">
    <property type="entry name" value="TONB-DEPENDENT OUTER MEMBRANE RECEPTOR"/>
    <property type="match status" value="1"/>
</dbReference>
<evidence type="ECO:0000256" key="1">
    <source>
        <dbReference type="ARBA" id="ARBA00004571"/>
    </source>
</evidence>
<evidence type="ECO:0000256" key="3">
    <source>
        <dbReference type="ARBA" id="ARBA00022452"/>
    </source>
</evidence>
<evidence type="ECO:0000256" key="7">
    <source>
        <dbReference type="ARBA" id="ARBA00023136"/>
    </source>
</evidence>
<dbReference type="PANTHER" id="PTHR30069:SF29">
    <property type="entry name" value="HEMOGLOBIN AND HEMOGLOBIN-HAPTOGLOBIN-BINDING PROTEIN 1-RELATED"/>
    <property type="match status" value="1"/>
</dbReference>
<evidence type="ECO:0000313" key="12">
    <source>
        <dbReference type="EMBL" id="EEN83004.1"/>
    </source>
</evidence>
<dbReference type="Pfam" id="PF07715">
    <property type="entry name" value="Plug"/>
    <property type="match status" value="1"/>
</dbReference>
<dbReference type="SUPFAM" id="SSF49464">
    <property type="entry name" value="Carboxypeptidase regulatory domain-like"/>
    <property type="match status" value="1"/>
</dbReference>
<evidence type="ECO:0000313" key="13">
    <source>
        <dbReference type="Proteomes" id="UP000004295"/>
    </source>
</evidence>
<protein>
    <submittedName>
        <fullName evidence="12">TonB-dependent receptor plug domain protein</fullName>
    </submittedName>
</protein>
<dbReference type="GO" id="GO:0015344">
    <property type="term" value="F:siderophore uptake transmembrane transporter activity"/>
    <property type="evidence" value="ECO:0007669"/>
    <property type="project" value="TreeGrafter"/>
</dbReference>
<dbReference type="PROSITE" id="PS01156">
    <property type="entry name" value="TONB_DEPENDENT_REC_2"/>
    <property type="match status" value="1"/>
</dbReference>
<evidence type="ECO:0000256" key="9">
    <source>
        <dbReference type="PROSITE-ProRule" id="PRU01360"/>
    </source>
</evidence>
<feature type="signal peptide" evidence="10">
    <location>
        <begin position="1"/>
        <end position="24"/>
    </location>
</feature>
<dbReference type="InterPro" id="IPR008969">
    <property type="entry name" value="CarboxyPept-like_regulatory"/>
</dbReference>
<dbReference type="SUPFAM" id="SSF56935">
    <property type="entry name" value="Porins"/>
    <property type="match status" value="1"/>
</dbReference>
<name>C3JA04_POREA</name>
<evidence type="ECO:0000256" key="10">
    <source>
        <dbReference type="SAM" id="SignalP"/>
    </source>
</evidence>
<dbReference type="Gene3D" id="2.60.40.1120">
    <property type="entry name" value="Carboxypeptidase-like, regulatory domain"/>
    <property type="match status" value="1"/>
</dbReference>
<organism evidence="12 13">
    <name type="scientific">Porphyromonas endodontalis (strain ATCC 35406 / DSM 24491 / JCM 8526 / CCUG 16442 / BCRC 14492 / NCTC 13058 / HG 370)</name>
    <name type="common">Bacteroides endodontalis</name>
    <dbReference type="NCBI Taxonomy" id="553175"/>
    <lineage>
        <taxon>Bacteria</taxon>
        <taxon>Pseudomonadati</taxon>
        <taxon>Bacteroidota</taxon>
        <taxon>Bacteroidia</taxon>
        <taxon>Bacteroidales</taxon>
        <taxon>Porphyromonadaceae</taxon>
        <taxon>Porphyromonas</taxon>
    </lineage>
</organism>
<keyword evidence="4 9" id="KW-0812">Transmembrane</keyword>
<gene>
    <name evidence="12" type="ORF">POREN0001_0926</name>
</gene>
<evidence type="ECO:0000256" key="5">
    <source>
        <dbReference type="ARBA" id="ARBA00022729"/>
    </source>
</evidence>
<evidence type="ECO:0000256" key="2">
    <source>
        <dbReference type="ARBA" id="ARBA00022448"/>
    </source>
</evidence>
<reference evidence="12 13" key="1">
    <citation type="submission" date="2009-04" db="EMBL/GenBank/DDBJ databases">
        <authorList>
            <person name="Sebastian Y."/>
            <person name="Madupu R."/>
            <person name="Durkin A.S."/>
            <person name="Torralba M."/>
            <person name="Methe B."/>
            <person name="Sutton G.G."/>
            <person name="Strausberg R.L."/>
            <person name="Nelson K.E."/>
        </authorList>
    </citation>
    <scope>NUCLEOTIDE SEQUENCE [LARGE SCALE GENOMIC DNA]</scope>
    <source>
        <strain evidence="13">ATCC 35406 / BCRC 14492 / JCM 8526 / NCTC 13058 / HG 370</strain>
    </source>
</reference>
<feature type="chain" id="PRO_5002928025" evidence="10">
    <location>
        <begin position="25"/>
        <end position="911"/>
    </location>
</feature>
<feature type="domain" description="TonB-dependent receptor plug" evidence="11">
    <location>
        <begin position="124"/>
        <end position="233"/>
    </location>
</feature>
<keyword evidence="5 10" id="KW-0732">Signal</keyword>